<keyword evidence="1" id="KW-0732">Signal</keyword>
<name>A0ABU7VKL3_9BACL</name>
<evidence type="ECO:0008006" key="4">
    <source>
        <dbReference type="Google" id="ProtNLM"/>
    </source>
</evidence>
<keyword evidence="3" id="KW-1185">Reference proteome</keyword>
<proteinExistence type="predicted"/>
<dbReference type="Proteomes" id="UP001306950">
    <property type="component" value="Unassembled WGS sequence"/>
</dbReference>
<comment type="caution">
    <text evidence="2">The sequence shown here is derived from an EMBL/GenBank/DDBJ whole genome shotgun (WGS) entry which is preliminary data.</text>
</comment>
<protein>
    <recommendedName>
        <fullName evidence="4">YtkA-like domain-containing protein</fullName>
    </recommendedName>
</protein>
<accession>A0ABU7VKL3</accession>
<dbReference type="PROSITE" id="PS51257">
    <property type="entry name" value="PROKAR_LIPOPROTEIN"/>
    <property type="match status" value="1"/>
</dbReference>
<gene>
    <name evidence="2" type="ORF">V3851_00505</name>
</gene>
<evidence type="ECO:0000313" key="3">
    <source>
        <dbReference type="Proteomes" id="UP001306950"/>
    </source>
</evidence>
<dbReference type="EMBL" id="JAZHPZ010000001">
    <property type="protein sequence ID" value="MEF2964294.1"/>
    <property type="molecule type" value="Genomic_DNA"/>
</dbReference>
<feature type="chain" id="PRO_5045333628" description="YtkA-like domain-containing protein" evidence="1">
    <location>
        <begin position="17"/>
        <end position="168"/>
    </location>
</feature>
<reference evidence="2 3" key="1">
    <citation type="submission" date="2024-02" db="EMBL/GenBank/DDBJ databases">
        <title>A nitrogen-fixing paenibacillus bacterium.</title>
        <authorList>
            <person name="Zhang W.L."/>
            <person name="Chen S.F."/>
        </authorList>
    </citation>
    <scope>NUCLEOTIDE SEQUENCE [LARGE SCALE GENOMIC DNA]</scope>
    <source>
        <strain evidence="2 3">M1</strain>
    </source>
</reference>
<dbReference type="RefSeq" id="WP_331844537.1">
    <property type="nucleotide sequence ID" value="NZ_JAZHPZ010000001.1"/>
</dbReference>
<evidence type="ECO:0000256" key="1">
    <source>
        <dbReference type="SAM" id="SignalP"/>
    </source>
</evidence>
<sequence length="168" mass="18562">MKRFMILLVCFGFVSAGCQSTTARSVTAATEVSKAAYLEDAKNDDEQIPLSVRISVPEQVSKDGVFQITAYLQNESASELEVESRKQMFTYSIQDSSGNSIIPATFLADVGVHRTLDGEGEYAEKFSYRIRQPGNYTVRAVAEFTVYINGTALNYELETEGKSVEVID</sequence>
<evidence type="ECO:0000313" key="2">
    <source>
        <dbReference type="EMBL" id="MEF2964294.1"/>
    </source>
</evidence>
<feature type="signal peptide" evidence="1">
    <location>
        <begin position="1"/>
        <end position="16"/>
    </location>
</feature>
<organism evidence="2 3">
    <name type="scientific">Paenibacillus haidiansis</name>
    <dbReference type="NCBI Taxonomy" id="1574488"/>
    <lineage>
        <taxon>Bacteria</taxon>
        <taxon>Bacillati</taxon>
        <taxon>Bacillota</taxon>
        <taxon>Bacilli</taxon>
        <taxon>Bacillales</taxon>
        <taxon>Paenibacillaceae</taxon>
        <taxon>Paenibacillus</taxon>
    </lineage>
</organism>